<name>A0A1Y3L7S0_PSEPU</name>
<dbReference type="AlphaFoldDB" id="A0A1Y3L7S0"/>
<organism evidence="1 2">
    <name type="scientific">Pseudomonas putida</name>
    <name type="common">Arthrobacter siderocapsulatus</name>
    <dbReference type="NCBI Taxonomy" id="303"/>
    <lineage>
        <taxon>Bacteria</taxon>
        <taxon>Pseudomonadati</taxon>
        <taxon>Pseudomonadota</taxon>
        <taxon>Gammaproteobacteria</taxon>
        <taxon>Pseudomonadales</taxon>
        <taxon>Pseudomonadaceae</taxon>
        <taxon>Pseudomonas</taxon>
    </lineage>
</organism>
<dbReference type="EMBL" id="NFSB01000078">
    <property type="protein sequence ID" value="OUM31422.1"/>
    <property type="molecule type" value="Genomic_DNA"/>
</dbReference>
<protein>
    <submittedName>
        <fullName evidence="1">Uncharacterized protein</fullName>
    </submittedName>
</protein>
<comment type="caution">
    <text evidence="1">The sequence shown here is derived from an EMBL/GenBank/DDBJ whole genome shotgun (WGS) entry which is preliminary data.</text>
</comment>
<reference evidence="1 2" key="1">
    <citation type="submission" date="2017-05" db="EMBL/GenBank/DDBJ databases">
        <title>Whole genome sequence of Pseudomonas putida isolate 1312 commercialized as a biostimulant.</title>
        <authorList>
            <person name="Crovadore J."/>
            <person name="Blanc P."/>
            <person name="Chablais R."/>
            <person name="Cochard B."/>
            <person name="Grizard D."/>
            <person name="Lefort F."/>
        </authorList>
    </citation>
    <scope>NUCLEOTIDE SEQUENCE [LARGE SCALE GENOMIC DNA]</scope>
    <source>
        <strain evidence="1 2">1312</strain>
    </source>
</reference>
<evidence type="ECO:0000313" key="2">
    <source>
        <dbReference type="Proteomes" id="UP000196082"/>
    </source>
</evidence>
<evidence type="ECO:0000313" key="1">
    <source>
        <dbReference type="EMBL" id="OUM31422.1"/>
    </source>
</evidence>
<proteinExistence type="predicted"/>
<dbReference type="Proteomes" id="UP000196082">
    <property type="component" value="Unassembled WGS sequence"/>
</dbReference>
<dbReference type="RefSeq" id="WP_086976673.1">
    <property type="nucleotide sequence ID" value="NZ_NFSB01000078.1"/>
</dbReference>
<gene>
    <name evidence="1" type="ORF">B8W72_15675</name>
</gene>
<accession>A0A1Y3L7S0</accession>
<sequence>MTEEPSDCVIAVCIGISEQQVTQYRRESFLLGDGSWLVHFAFIMPKELRHQLTGSFTLLLKASRVPGDIRQVDELES</sequence>